<evidence type="ECO:0000313" key="2">
    <source>
        <dbReference type="EMBL" id="AZV41789.1"/>
    </source>
</evidence>
<name>A0A3Q9RKT6_9BACI</name>
<protein>
    <submittedName>
        <fullName evidence="2">Uncharacterized protein</fullName>
    </submittedName>
</protein>
<feature type="compositionally biased region" description="Polar residues" evidence="1">
    <location>
        <begin position="1"/>
        <end position="11"/>
    </location>
</feature>
<proteinExistence type="predicted"/>
<evidence type="ECO:0000256" key="1">
    <source>
        <dbReference type="SAM" id="MobiDB-lite"/>
    </source>
</evidence>
<dbReference type="KEGG" id="pasa:BAOM_1178"/>
<dbReference type="EMBL" id="CP026095">
    <property type="protein sequence ID" value="AZV41789.1"/>
    <property type="molecule type" value="Genomic_DNA"/>
</dbReference>
<feature type="region of interest" description="Disordered" evidence="1">
    <location>
        <begin position="1"/>
        <end position="53"/>
    </location>
</feature>
<dbReference type="OrthoDB" id="2867061at2"/>
<feature type="compositionally biased region" description="Polar residues" evidence="1">
    <location>
        <begin position="20"/>
        <end position="32"/>
    </location>
</feature>
<evidence type="ECO:0000313" key="3">
    <source>
        <dbReference type="Proteomes" id="UP000283095"/>
    </source>
</evidence>
<organism evidence="2 3">
    <name type="scientific">Peribacillus asahii</name>
    <dbReference type="NCBI Taxonomy" id="228899"/>
    <lineage>
        <taxon>Bacteria</taxon>
        <taxon>Bacillati</taxon>
        <taxon>Bacillota</taxon>
        <taxon>Bacilli</taxon>
        <taxon>Bacillales</taxon>
        <taxon>Bacillaceae</taxon>
        <taxon>Peribacillus</taxon>
    </lineage>
</organism>
<gene>
    <name evidence="2" type="ORF">BAOM_1178</name>
</gene>
<sequence>MLNNEKGNNQAKPLIYDVQPESTKQVFSNQDNRLQEQEQREESEQEQTLNKEEKLEKVKREFGVYEAMAEIEREIHTASQWIEPYREQKRPEPQVIQEEQPVVEEVVIKKKKRRPKQKQKQESVVETITRLAHSREEPRPTCVAHLFGEEREFEVLGIRGEMVKIRIGRRVRIIRLSDLETVKVMKR</sequence>
<accession>A0A3Q9RKT6</accession>
<dbReference type="Proteomes" id="UP000283095">
    <property type="component" value="Chromosome"/>
</dbReference>
<reference evidence="2 3" key="1">
    <citation type="submission" date="2018-01" db="EMBL/GenBank/DDBJ databases">
        <title>Bacillus asahii Genome sequencing and assembly.</title>
        <authorList>
            <person name="Jiang H."/>
            <person name="Feng Y."/>
            <person name="Zhao F."/>
            <person name="Lin X."/>
        </authorList>
    </citation>
    <scope>NUCLEOTIDE SEQUENCE [LARGE SCALE GENOMIC DNA]</scope>
    <source>
        <strain evidence="2 3">OM18</strain>
    </source>
</reference>
<dbReference type="RefSeq" id="WP_127759410.1">
    <property type="nucleotide sequence ID" value="NZ_CP026095.1"/>
</dbReference>
<feature type="compositionally biased region" description="Basic and acidic residues" evidence="1">
    <location>
        <begin position="33"/>
        <end position="42"/>
    </location>
</feature>
<dbReference type="AlphaFoldDB" id="A0A3Q9RKT6"/>